<dbReference type="GO" id="GO:0005789">
    <property type="term" value="C:endoplasmic reticulum membrane"/>
    <property type="evidence" value="ECO:0007669"/>
    <property type="project" value="TreeGrafter"/>
</dbReference>
<feature type="transmembrane region" description="Helical" evidence="7">
    <location>
        <begin position="748"/>
        <end position="766"/>
    </location>
</feature>
<proteinExistence type="predicted"/>
<dbReference type="InterPro" id="IPR051482">
    <property type="entry name" value="Cholesterol_transport"/>
</dbReference>
<dbReference type="AlphaFoldDB" id="A0A2P6NGM4"/>
<evidence type="ECO:0000259" key="8">
    <source>
        <dbReference type="PROSITE" id="PS51778"/>
    </source>
</evidence>
<dbReference type="Gene3D" id="2.30.29.30">
    <property type="entry name" value="Pleckstrin-homology domain (PH domain)/Phosphotyrosine-binding domain (PTB)"/>
    <property type="match status" value="1"/>
</dbReference>
<dbReference type="PROSITE" id="PS51778">
    <property type="entry name" value="VAST"/>
    <property type="match status" value="1"/>
</dbReference>
<dbReference type="CDD" id="cd13220">
    <property type="entry name" value="PH-GRAM_GRAMDC"/>
    <property type="match status" value="1"/>
</dbReference>
<evidence type="ECO:0000256" key="7">
    <source>
        <dbReference type="SAM" id="Phobius"/>
    </source>
</evidence>
<evidence type="ECO:0000313" key="10">
    <source>
        <dbReference type="Proteomes" id="UP000241769"/>
    </source>
</evidence>
<feature type="region of interest" description="Disordered" evidence="6">
    <location>
        <begin position="80"/>
        <end position="116"/>
    </location>
</feature>
<evidence type="ECO:0000256" key="1">
    <source>
        <dbReference type="ARBA" id="ARBA00004167"/>
    </source>
</evidence>
<dbReference type="STRING" id="1890364.A0A2P6NGM4"/>
<evidence type="ECO:0000256" key="4">
    <source>
        <dbReference type="ARBA" id="ARBA00023136"/>
    </source>
</evidence>
<feature type="region of interest" description="Disordered" evidence="6">
    <location>
        <begin position="286"/>
        <end position="311"/>
    </location>
</feature>
<dbReference type="GO" id="GO:0120015">
    <property type="term" value="F:sterol transfer activity"/>
    <property type="evidence" value="ECO:0007669"/>
    <property type="project" value="TreeGrafter"/>
</dbReference>
<evidence type="ECO:0000313" key="9">
    <source>
        <dbReference type="EMBL" id="PRP83116.1"/>
    </source>
</evidence>
<protein>
    <recommendedName>
        <fullName evidence="8">VASt domain-containing protein</fullName>
    </recommendedName>
</protein>
<comment type="caution">
    <text evidence="9">The sequence shown here is derived from an EMBL/GenBank/DDBJ whole genome shotgun (WGS) entry which is preliminary data.</text>
</comment>
<keyword evidence="3 7" id="KW-1133">Transmembrane helix</keyword>
<gene>
    <name evidence="9" type="ORF">PROFUN_09795</name>
</gene>
<comment type="subcellular location">
    <subcellularLocation>
        <location evidence="1">Membrane</location>
        <topology evidence="1">Single-pass membrane protein</topology>
    </subcellularLocation>
</comment>
<dbReference type="SMART" id="SM00568">
    <property type="entry name" value="GRAM"/>
    <property type="match status" value="1"/>
</dbReference>
<dbReference type="OrthoDB" id="20021at2759"/>
<dbReference type="GO" id="GO:0140268">
    <property type="term" value="C:endoplasmic reticulum-plasma membrane contact site"/>
    <property type="evidence" value="ECO:0007669"/>
    <property type="project" value="TreeGrafter"/>
</dbReference>
<reference evidence="9 10" key="1">
    <citation type="journal article" date="2018" name="Genome Biol. Evol.">
        <title>Multiple Roots of Fruiting Body Formation in Amoebozoa.</title>
        <authorList>
            <person name="Hillmann F."/>
            <person name="Forbes G."/>
            <person name="Novohradska S."/>
            <person name="Ferling I."/>
            <person name="Riege K."/>
            <person name="Groth M."/>
            <person name="Westermann M."/>
            <person name="Marz M."/>
            <person name="Spaller T."/>
            <person name="Winckler T."/>
            <person name="Schaap P."/>
            <person name="Glockner G."/>
        </authorList>
    </citation>
    <scope>NUCLEOTIDE SEQUENCE [LARGE SCALE GENOMIC DNA]</scope>
    <source>
        <strain evidence="9 10">Jena</strain>
    </source>
</reference>
<feature type="domain" description="VASt" evidence="8">
    <location>
        <begin position="390"/>
        <end position="557"/>
    </location>
</feature>
<sequence>MSKEEGWATKIDRLVNNVNATIERKTGYSGRVGGSPPETHRMMVDKKLSSSNVMEDLTETSTPLPVQPLSMSQIYPSSASSVSPIDVPHLSSAETPKSSPSSNHTSTSATPTKANTVDPDKITDFKLLFNLPGENLISDVMCALMERILLHGRMYISENYVCFHSSISSKSNKIIPFADIIDMQKKYTAILFPNGIEIRTAEKAYNFSSFLTRDETFTFLYNAWKSHWSKNPQLKAKFEAMEREREMEKCEALPNGTVELSDLDHSPQDLNMSTASRSGHFEMEKDYSNTTEEIDLEEKKRRSVSVSTGAELSRNNKAKSVKMNPIVSPKLARPVTHHAGVPAQKPATTQPDSAPVVEKKEAPLNASQEKILMPPVSSCTHSFRGEFTDAEFFIKTKINVPTVEKFYKAFVSGDWVLEVQQAQGLIENVLAPWTLNSAGCCLERDLNFVTPLNNRIGPKSTRVTSSHRCHMRAANVLAWEQLVVSHDVPYGDSFHIRTLILATGTSEGVIIQIGSILKWTKSVWGMKGIIEKFAQENNRNFANKMVMLMDQKISAGGVPQTPLITEASSTSTAVPAVTRPRNGSNVSAPMPLLANIPASPRITTVQAVPLSQMNATVSHGGDTFVDRTSRLRILGVCCVLYALTILPLWSSSRSAERRAAAAEKVAGTVGDKLNLLENFLALDPARGEEFNAFKRDHKLNRQVASQIKTLEDELRQMTERLGQMSGHYVADTLHEAADGGSILYNGDWLFWIVGLGLLSFAIFCFVKNKDRVSAYISASPAPASDHMKAD</sequence>
<dbReference type="GO" id="GO:0032934">
    <property type="term" value="F:sterol binding"/>
    <property type="evidence" value="ECO:0007669"/>
    <property type="project" value="TreeGrafter"/>
</dbReference>
<dbReference type="InterPro" id="IPR004182">
    <property type="entry name" value="GRAM"/>
</dbReference>
<dbReference type="Pfam" id="PF16016">
    <property type="entry name" value="VASt"/>
    <property type="match status" value="1"/>
</dbReference>
<keyword evidence="5" id="KW-0175">Coiled coil</keyword>
<feature type="compositionally biased region" description="Low complexity" evidence="6">
    <location>
        <begin position="91"/>
        <end position="112"/>
    </location>
</feature>
<evidence type="ECO:0000256" key="6">
    <source>
        <dbReference type="SAM" id="MobiDB-lite"/>
    </source>
</evidence>
<keyword evidence="4 7" id="KW-0472">Membrane</keyword>
<evidence type="ECO:0000256" key="5">
    <source>
        <dbReference type="SAM" id="Coils"/>
    </source>
</evidence>
<accession>A0A2P6NGM4</accession>
<keyword evidence="10" id="KW-1185">Reference proteome</keyword>
<evidence type="ECO:0000256" key="2">
    <source>
        <dbReference type="ARBA" id="ARBA00022692"/>
    </source>
</evidence>
<dbReference type="Pfam" id="PF02893">
    <property type="entry name" value="GRAM"/>
    <property type="match status" value="1"/>
</dbReference>
<dbReference type="InterPro" id="IPR031968">
    <property type="entry name" value="VASt"/>
</dbReference>
<feature type="region of interest" description="Disordered" evidence="6">
    <location>
        <begin position="336"/>
        <end position="356"/>
    </location>
</feature>
<dbReference type="PANTHER" id="PTHR23319">
    <property type="entry name" value="GRAM DOMAIN CONTAINING 1B, ISOFORM E"/>
    <property type="match status" value="1"/>
</dbReference>
<dbReference type="InterPro" id="IPR011993">
    <property type="entry name" value="PH-like_dom_sf"/>
</dbReference>
<feature type="coiled-coil region" evidence="5">
    <location>
        <begin position="700"/>
        <end position="727"/>
    </location>
</feature>
<dbReference type="Proteomes" id="UP000241769">
    <property type="component" value="Unassembled WGS sequence"/>
</dbReference>
<dbReference type="GO" id="GO:0005886">
    <property type="term" value="C:plasma membrane"/>
    <property type="evidence" value="ECO:0007669"/>
    <property type="project" value="TreeGrafter"/>
</dbReference>
<keyword evidence="2 7" id="KW-0812">Transmembrane</keyword>
<dbReference type="GO" id="GO:0032366">
    <property type="term" value="P:intracellular sterol transport"/>
    <property type="evidence" value="ECO:0007669"/>
    <property type="project" value="TreeGrafter"/>
</dbReference>
<dbReference type="EMBL" id="MDYQ01000089">
    <property type="protein sequence ID" value="PRP83116.1"/>
    <property type="molecule type" value="Genomic_DNA"/>
</dbReference>
<dbReference type="InParanoid" id="A0A2P6NGM4"/>
<dbReference type="PANTHER" id="PTHR23319:SF4">
    <property type="entry name" value="GRAM DOMAIN CONTAINING 1B, ISOFORM E"/>
    <property type="match status" value="1"/>
</dbReference>
<evidence type="ECO:0000256" key="3">
    <source>
        <dbReference type="ARBA" id="ARBA00022989"/>
    </source>
</evidence>
<organism evidence="9 10">
    <name type="scientific">Planoprotostelium fungivorum</name>
    <dbReference type="NCBI Taxonomy" id="1890364"/>
    <lineage>
        <taxon>Eukaryota</taxon>
        <taxon>Amoebozoa</taxon>
        <taxon>Evosea</taxon>
        <taxon>Variosea</taxon>
        <taxon>Cavosteliida</taxon>
        <taxon>Cavosteliaceae</taxon>
        <taxon>Planoprotostelium</taxon>
    </lineage>
</organism>
<name>A0A2P6NGM4_9EUKA</name>